<evidence type="ECO:0000313" key="2">
    <source>
        <dbReference type="EMBL" id="NUU26627.1"/>
    </source>
</evidence>
<dbReference type="InterPro" id="IPR005149">
    <property type="entry name" value="Tscrpt_reg_PadR_N"/>
</dbReference>
<dbReference type="InterPro" id="IPR036388">
    <property type="entry name" value="WH-like_DNA-bd_sf"/>
</dbReference>
<dbReference type="AlphaFoldDB" id="A0A850DMI4"/>
<gene>
    <name evidence="2" type="ORF">HP467_00650</name>
</gene>
<dbReference type="EMBL" id="JABMCG010000046">
    <property type="protein sequence ID" value="NUU26627.1"/>
    <property type="molecule type" value="Genomic_DNA"/>
</dbReference>
<accession>A0A850DMI4</accession>
<dbReference type="PANTHER" id="PTHR33169:SF13">
    <property type="entry name" value="PADR-FAMILY TRANSCRIPTIONAL REGULATOR"/>
    <property type="match status" value="1"/>
</dbReference>
<dbReference type="Gene3D" id="1.10.10.10">
    <property type="entry name" value="Winged helix-like DNA-binding domain superfamily/Winged helix DNA-binding domain"/>
    <property type="match status" value="1"/>
</dbReference>
<feature type="domain" description="Transcription regulator PadR N-terminal" evidence="1">
    <location>
        <begin position="13"/>
        <end position="86"/>
    </location>
</feature>
<evidence type="ECO:0000313" key="3">
    <source>
        <dbReference type="Proteomes" id="UP000539146"/>
    </source>
</evidence>
<name>A0A850DMI4_9MICO</name>
<evidence type="ECO:0000259" key="1">
    <source>
        <dbReference type="Pfam" id="PF03551"/>
    </source>
</evidence>
<dbReference type="RefSeq" id="WP_175324864.1">
    <property type="nucleotide sequence ID" value="NZ_BAAAWP010000001.1"/>
</dbReference>
<dbReference type="PANTHER" id="PTHR33169">
    <property type="entry name" value="PADR-FAMILY TRANSCRIPTIONAL REGULATOR"/>
    <property type="match status" value="1"/>
</dbReference>
<dbReference type="InterPro" id="IPR036390">
    <property type="entry name" value="WH_DNA-bd_sf"/>
</dbReference>
<dbReference type="InterPro" id="IPR052509">
    <property type="entry name" value="Metal_resp_DNA-bind_regulator"/>
</dbReference>
<reference evidence="2 3" key="1">
    <citation type="submission" date="2020-05" db="EMBL/GenBank/DDBJ databases">
        <title>Genome Sequencing of Type Strains.</title>
        <authorList>
            <person name="Lemaire J.F."/>
            <person name="Inderbitzin P."/>
            <person name="Gregorio O.A."/>
            <person name="Collins S.B."/>
            <person name="Wespe N."/>
            <person name="Knight-Connoni V."/>
        </authorList>
    </citation>
    <scope>NUCLEOTIDE SEQUENCE [LARGE SCALE GENOMIC DNA]</scope>
    <source>
        <strain evidence="2 3">DSM 20512</strain>
    </source>
</reference>
<dbReference type="Proteomes" id="UP000539146">
    <property type="component" value="Unassembled WGS sequence"/>
</dbReference>
<dbReference type="SUPFAM" id="SSF46785">
    <property type="entry name" value="Winged helix' DNA-binding domain"/>
    <property type="match status" value="1"/>
</dbReference>
<proteinExistence type="predicted"/>
<organism evidence="2 3">
    <name type="scientific">Curtobacterium citreum</name>
    <dbReference type="NCBI Taxonomy" id="2036"/>
    <lineage>
        <taxon>Bacteria</taxon>
        <taxon>Bacillati</taxon>
        <taxon>Actinomycetota</taxon>
        <taxon>Actinomycetes</taxon>
        <taxon>Micrococcales</taxon>
        <taxon>Microbacteriaceae</taxon>
        <taxon>Curtobacterium</taxon>
    </lineage>
</organism>
<dbReference type="Pfam" id="PF03551">
    <property type="entry name" value="PadR"/>
    <property type="match status" value="1"/>
</dbReference>
<comment type="caution">
    <text evidence="2">The sequence shown here is derived from an EMBL/GenBank/DDBJ whole genome shotgun (WGS) entry which is preliminary data.</text>
</comment>
<protein>
    <submittedName>
        <fullName evidence="2">PadR family transcriptional regulator</fullName>
    </submittedName>
</protein>
<sequence length="116" mass="12453">MSTPELREPAFWVLTTLARGRAHGYGIIQSVAELSAGNVALAVTTLYKTLERLESDGLVEGAGDEVTGGRLRRYYALTSAGTRRLEDETERLALKVRALEAGLRRPSVAPGRAVGA</sequence>